<keyword evidence="3" id="KW-1185">Reference proteome</keyword>
<dbReference type="RefSeq" id="WP_377470517.1">
    <property type="nucleotide sequence ID" value="NZ_JBHLWN010000048.1"/>
</dbReference>
<gene>
    <name evidence="2" type="ORF">ACFFK0_12365</name>
</gene>
<sequence>MRENEDAYGDDQMAVGRGVVFGVIFGTVLWGIIIAAVAFFLK</sequence>
<evidence type="ECO:0000256" key="1">
    <source>
        <dbReference type="SAM" id="Phobius"/>
    </source>
</evidence>
<protein>
    <submittedName>
        <fullName evidence="2">Uncharacterized protein</fullName>
    </submittedName>
</protein>
<name>A0ABV6DKP9_9BACL</name>
<keyword evidence="1" id="KW-0472">Membrane</keyword>
<organism evidence="2 3">
    <name type="scientific">Paenibacillus chartarius</name>
    <dbReference type="NCBI Taxonomy" id="747481"/>
    <lineage>
        <taxon>Bacteria</taxon>
        <taxon>Bacillati</taxon>
        <taxon>Bacillota</taxon>
        <taxon>Bacilli</taxon>
        <taxon>Bacillales</taxon>
        <taxon>Paenibacillaceae</taxon>
        <taxon>Paenibacillus</taxon>
    </lineage>
</organism>
<dbReference type="Proteomes" id="UP001589776">
    <property type="component" value="Unassembled WGS sequence"/>
</dbReference>
<reference evidence="2 3" key="1">
    <citation type="submission" date="2024-09" db="EMBL/GenBank/DDBJ databases">
        <authorList>
            <person name="Sun Q."/>
            <person name="Mori K."/>
        </authorList>
    </citation>
    <scope>NUCLEOTIDE SEQUENCE [LARGE SCALE GENOMIC DNA]</scope>
    <source>
        <strain evidence="2 3">CCM 7759</strain>
    </source>
</reference>
<keyword evidence="1" id="KW-0812">Transmembrane</keyword>
<keyword evidence="1" id="KW-1133">Transmembrane helix</keyword>
<evidence type="ECO:0000313" key="2">
    <source>
        <dbReference type="EMBL" id="MFC0213233.1"/>
    </source>
</evidence>
<evidence type="ECO:0000313" key="3">
    <source>
        <dbReference type="Proteomes" id="UP001589776"/>
    </source>
</evidence>
<accession>A0ABV6DKP9</accession>
<comment type="caution">
    <text evidence="2">The sequence shown here is derived from an EMBL/GenBank/DDBJ whole genome shotgun (WGS) entry which is preliminary data.</text>
</comment>
<feature type="transmembrane region" description="Helical" evidence="1">
    <location>
        <begin position="20"/>
        <end position="41"/>
    </location>
</feature>
<dbReference type="EMBL" id="JBHLWN010000048">
    <property type="protein sequence ID" value="MFC0213233.1"/>
    <property type="molecule type" value="Genomic_DNA"/>
</dbReference>
<proteinExistence type="predicted"/>